<sequence length="300" mass="33158">MIPSFFLRPITRFAIAPPPASATRAGVAIVLIVRNEARHIAEWARFHQMAGVMQFFVYDNGSTDGTIEALRAALPETALTVIPWAQRRFRTTLGREIHNQVLAYAHALMNFGPACRWMAFIDVDEFLVPVSARSIPEAMQGLEGTAHVSLPWQMFGRGGHAGPPEGGVVASYTARARDSFELSHGLNFKCLVDPSRVTEVGVHGFAIDGREEGVNDAGQVAAHKDRVKPGFASRERLQLNHYYTRSDAELQAKIGRGSNKDVQADKHIRRVMRIVQAIEADTVEDRTAIDFVARLHSPQP</sequence>
<keyword evidence="5" id="KW-1133">Transmembrane helix</keyword>
<keyword evidence="6" id="KW-0472">Membrane</keyword>
<dbReference type="PANTHER" id="PTHR21461:SF69">
    <property type="entry name" value="GLYCOSYLTRANSFERASE FAMILY 92 PROTEIN"/>
    <property type="match status" value="1"/>
</dbReference>
<accession>A0A6M0QSL5</accession>
<evidence type="ECO:0000256" key="3">
    <source>
        <dbReference type="ARBA" id="ARBA00022679"/>
    </source>
</evidence>
<reference evidence="7 8" key="1">
    <citation type="submission" date="2020-02" db="EMBL/GenBank/DDBJ databases">
        <authorList>
            <person name="Chen W.-M."/>
        </authorList>
    </citation>
    <scope>NUCLEOTIDE SEQUENCE [LARGE SCALE GENOMIC DNA]</scope>
    <source>
        <strain evidence="7 8">KMS-5</strain>
    </source>
</reference>
<evidence type="ECO:0000256" key="5">
    <source>
        <dbReference type="ARBA" id="ARBA00022989"/>
    </source>
</evidence>
<dbReference type="RefSeq" id="WP_164623666.1">
    <property type="nucleotide sequence ID" value="NZ_JAAIVJ010000002.1"/>
</dbReference>
<evidence type="ECO:0000313" key="8">
    <source>
        <dbReference type="Proteomes" id="UP000477782"/>
    </source>
</evidence>
<dbReference type="EMBL" id="JAAIVJ010000002">
    <property type="protein sequence ID" value="NEY89623.1"/>
    <property type="molecule type" value="Genomic_DNA"/>
</dbReference>
<keyword evidence="4" id="KW-0812">Transmembrane</keyword>
<dbReference type="SUPFAM" id="SSF53448">
    <property type="entry name" value="Nucleotide-diphospho-sugar transferases"/>
    <property type="match status" value="1"/>
</dbReference>
<dbReference type="Proteomes" id="UP000477782">
    <property type="component" value="Unassembled WGS sequence"/>
</dbReference>
<evidence type="ECO:0000256" key="6">
    <source>
        <dbReference type="ARBA" id="ARBA00023136"/>
    </source>
</evidence>
<keyword evidence="3 7" id="KW-0808">Transferase</keyword>
<dbReference type="InterPro" id="IPR008166">
    <property type="entry name" value="Glyco_transf_92"/>
</dbReference>
<comment type="caution">
    <text evidence="7">The sequence shown here is derived from an EMBL/GenBank/DDBJ whole genome shotgun (WGS) entry which is preliminary data.</text>
</comment>
<dbReference type="Gene3D" id="3.90.550.10">
    <property type="entry name" value="Spore Coat Polysaccharide Biosynthesis Protein SpsA, Chain A"/>
    <property type="match status" value="1"/>
</dbReference>
<dbReference type="PANTHER" id="PTHR21461">
    <property type="entry name" value="GLYCOSYLTRANSFERASE FAMILY 92 PROTEIN"/>
    <property type="match status" value="1"/>
</dbReference>
<dbReference type="Pfam" id="PF01697">
    <property type="entry name" value="Glyco_transf_92"/>
    <property type="match status" value="1"/>
</dbReference>
<proteinExistence type="predicted"/>
<dbReference type="GO" id="GO:0005737">
    <property type="term" value="C:cytoplasm"/>
    <property type="evidence" value="ECO:0007669"/>
    <property type="project" value="TreeGrafter"/>
</dbReference>
<protein>
    <submittedName>
        <fullName evidence="7">Glycosyltransferase family 92 protein</fullName>
    </submittedName>
</protein>
<dbReference type="GO" id="GO:0016020">
    <property type="term" value="C:membrane"/>
    <property type="evidence" value="ECO:0007669"/>
    <property type="project" value="UniProtKB-SubCell"/>
</dbReference>
<name>A0A6M0QSL5_9RHOB</name>
<evidence type="ECO:0000313" key="7">
    <source>
        <dbReference type="EMBL" id="NEY89623.1"/>
    </source>
</evidence>
<organism evidence="7 8">
    <name type="scientific">Tabrizicola oligotrophica</name>
    <dbReference type="NCBI Taxonomy" id="2710650"/>
    <lineage>
        <taxon>Bacteria</taxon>
        <taxon>Pseudomonadati</taxon>
        <taxon>Pseudomonadota</taxon>
        <taxon>Alphaproteobacteria</taxon>
        <taxon>Rhodobacterales</taxon>
        <taxon>Paracoccaceae</taxon>
        <taxon>Tabrizicola</taxon>
    </lineage>
</organism>
<evidence type="ECO:0000256" key="2">
    <source>
        <dbReference type="ARBA" id="ARBA00022676"/>
    </source>
</evidence>
<evidence type="ECO:0000256" key="1">
    <source>
        <dbReference type="ARBA" id="ARBA00004167"/>
    </source>
</evidence>
<dbReference type="InterPro" id="IPR029044">
    <property type="entry name" value="Nucleotide-diphossugar_trans"/>
</dbReference>
<dbReference type="AlphaFoldDB" id="A0A6M0QSL5"/>
<comment type="subcellular location">
    <subcellularLocation>
        <location evidence="1">Membrane</location>
        <topology evidence="1">Single-pass membrane protein</topology>
    </subcellularLocation>
</comment>
<evidence type="ECO:0000256" key="4">
    <source>
        <dbReference type="ARBA" id="ARBA00022692"/>
    </source>
</evidence>
<keyword evidence="8" id="KW-1185">Reference proteome</keyword>
<dbReference type="GO" id="GO:0016757">
    <property type="term" value="F:glycosyltransferase activity"/>
    <property type="evidence" value="ECO:0007669"/>
    <property type="project" value="UniProtKB-KW"/>
</dbReference>
<keyword evidence="2" id="KW-0328">Glycosyltransferase</keyword>
<gene>
    <name evidence="7" type="ORF">G4Z14_04870</name>
</gene>